<dbReference type="InterPro" id="IPR037069">
    <property type="entry name" value="AcylCoA_DH/ox_N_sf"/>
</dbReference>
<dbReference type="GO" id="GO:0003995">
    <property type="term" value="F:acyl-CoA dehydrogenase activity"/>
    <property type="evidence" value="ECO:0007669"/>
    <property type="project" value="InterPro"/>
</dbReference>
<feature type="domain" description="Acyl-CoA dehydrogenase/oxidase N-terminal" evidence="9">
    <location>
        <begin position="5"/>
        <end position="117"/>
    </location>
</feature>
<dbReference type="Proteomes" id="UP000198878">
    <property type="component" value="Unassembled WGS sequence"/>
</dbReference>
<evidence type="ECO:0000259" key="7">
    <source>
        <dbReference type="Pfam" id="PF00441"/>
    </source>
</evidence>
<dbReference type="SUPFAM" id="SSF47203">
    <property type="entry name" value="Acyl-CoA dehydrogenase C-terminal domain-like"/>
    <property type="match status" value="1"/>
</dbReference>
<dbReference type="GO" id="GO:0050660">
    <property type="term" value="F:flavin adenine dinucleotide binding"/>
    <property type="evidence" value="ECO:0007669"/>
    <property type="project" value="InterPro"/>
</dbReference>
<feature type="domain" description="Acyl-CoA oxidase/dehydrogenase middle" evidence="8">
    <location>
        <begin position="122"/>
        <end position="218"/>
    </location>
</feature>
<keyword evidence="4 6" id="KW-0274">FAD</keyword>
<evidence type="ECO:0000259" key="8">
    <source>
        <dbReference type="Pfam" id="PF02770"/>
    </source>
</evidence>
<gene>
    <name evidence="10" type="ORF">SAMN05421837_106688</name>
</gene>
<dbReference type="InterPro" id="IPR006091">
    <property type="entry name" value="Acyl-CoA_Oxase/DH_mid-dom"/>
</dbReference>
<evidence type="ECO:0000256" key="6">
    <source>
        <dbReference type="RuleBase" id="RU362125"/>
    </source>
</evidence>
<dbReference type="InterPro" id="IPR009075">
    <property type="entry name" value="AcylCo_DH/oxidase_C"/>
</dbReference>
<sequence length="381" mass="41535">MQQWTDKQQELRDGYTEVFQAWGADHLRRDREAEFAGELWPEIGATGLFGLPFGTEYGGGGHDLPTTMHVLEGLGRHCRDGGLGFSISTQLVSTGVPVHRFGSEELKHRLLPRVIDGSVICAHAITEPHGGSDAAAMQTTAERADDDHYVLNGRKFFITNGPVADVVLVYARTSPGTGPLGISVFAVEKGTPGFEAGPPVDKMGLRTSPLGNLTFTDCVVPAANMVGRRGKGFLLLDYVMKWEVLLSFAISLGAMEHRLEQSVEYAKTRKQFGAPIASCQLIAEKIVQMKMDLETTRNWFYDTAKRFEAGEDVMVDVAMAKVLASEANVRSATNAVQIFGGRGYLSEFGIEKELRDATGGTIYSGTSEVQRDKVARMLGVR</sequence>
<dbReference type="Pfam" id="PF02771">
    <property type="entry name" value="Acyl-CoA_dh_N"/>
    <property type="match status" value="1"/>
</dbReference>
<dbReference type="AlphaFoldDB" id="A0A1H5R4F1"/>
<proteinExistence type="inferred from homology"/>
<dbReference type="InterPro" id="IPR009100">
    <property type="entry name" value="AcylCoA_DH/oxidase_NM_dom_sf"/>
</dbReference>
<evidence type="ECO:0000313" key="10">
    <source>
        <dbReference type="EMBL" id="SEF33253.1"/>
    </source>
</evidence>
<evidence type="ECO:0000259" key="9">
    <source>
        <dbReference type="Pfam" id="PF02771"/>
    </source>
</evidence>
<reference evidence="11" key="1">
    <citation type="submission" date="2016-10" db="EMBL/GenBank/DDBJ databases">
        <authorList>
            <person name="Varghese N."/>
            <person name="Submissions S."/>
        </authorList>
    </citation>
    <scope>NUCLEOTIDE SEQUENCE [LARGE SCALE GENOMIC DNA]</scope>
    <source>
        <strain evidence="11">DSM 44654</strain>
    </source>
</reference>
<evidence type="ECO:0000313" key="11">
    <source>
        <dbReference type="Proteomes" id="UP000198878"/>
    </source>
</evidence>
<comment type="similarity">
    <text evidence="2 6">Belongs to the acyl-CoA dehydrogenase family.</text>
</comment>
<keyword evidence="11" id="KW-1185">Reference proteome</keyword>
<protein>
    <submittedName>
        <fullName evidence="10">Acyl-CoA dehydrogenase</fullName>
    </submittedName>
</protein>
<keyword evidence="3 6" id="KW-0285">Flavoprotein</keyword>
<dbReference type="InterPro" id="IPR013786">
    <property type="entry name" value="AcylCoA_DH/ox_N"/>
</dbReference>
<dbReference type="OrthoDB" id="5241155at2"/>
<dbReference type="STRING" id="218821.SAMN05421837_106688"/>
<dbReference type="FunFam" id="2.40.110.10:FF:000001">
    <property type="entry name" value="Acyl-CoA dehydrogenase, mitochondrial"/>
    <property type="match status" value="1"/>
</dbReference>
<dbReference type="EMBL" id="FNUJ01000006">
    <property type="protein sequence ID" value="SEF33253.1"/>
    <property type="molecule type" value="Genomic_DNA"/>
</dbReference>
<dbReference type="InterPro" id="IPR046373">
    <property type="entry name" value="Acyl-CoA_Oxase/DH_mid-dom_sf"/>
</dbReference>
<dbReference type="PANTHER" id="PTHR43884:SF12">
    <property type="entry name" value="ISOVALERYL-COA DEHYDROGENASE, MITOCHONDRIAL-RELATED"/>
    <property type="match status" value="1"/>
</dbReference>
<organism evidence="10 11">
    <name type="scientific">Amycolatopsis pretoriensis</name>
    <dbReference type="NCBI Taxonomy" id="218821"/>
    <lineage>
        <taxon>Bacteria</taxon>
        <taxon>Bacillati</taxon>
        <taxon>Actinomycetota</taxon>
        <taxon>Actinomycetes</taxon>
        <taxon>Pseudonocardiales</taxon>
        <taxon>Pseudonocardiaceae</taxon>
        <taxon>Amycolatopsis</taxon>
    </lineage>
</organism>
<dbReference type="InterPro" id="IPR036250">
    <property type="entry name" value="AcylCo_DH-like_C"/>
</dbReference>
<dbReference type="Gene3D" id="1.10.540.10">
    <property type="entry name" value="Acyl-CoA dehydrogenase/oxidase, N-terminal domain"/>
    <property type="match status" value="1"/>
</dbReference>
<dbReference type="PROSITE" id="PS00073">
    <property type="entry name" value="ACYL_COA_DH_2"/>
    <property type="match status" value="1"/>
</dbReference>
<feature type="domain" description="Acyl-CoA dehydrogenase/oxidase C-terminal" evidence="7">
    <location>
        <begin position="230"/>
        <end position="378"/>
    </location>
</feature>
<dbReference type="SUPFAM" id="SSF56645">
    <property type="entry name" value="Acyl-CoA dehydrogenase NM domain-like"/>
    <property type="match status" value="1"/>
</dbReference>
<evidence type="ECO:0000256" key="3">
    <source>
        <dbReference type="ARBA" id="ARBA00022630"/>
    </source>
</evidence>
<dbReference type="PANTHER" id="PTHR43884">
    <property type="entry name" value="ACYL-COA DEHYDROGENASE"/>
    <property type="match status" value="1"/>
</dbReference>
<name>A0A1H5R4F1_9PSEU</name>
<dbReference type="RefSeq" id="WP_086671485.1">
    <property type="nucleotide sequence ID" value="NZ_FNUJ01000006.1"/>
</dbReference>
<dbReference type="Pfam" id="PF00441">
    <property type="entry name" value="Acyl-CoA_dh_1"/>
    <property type="match status" value="1"/>
</dbReference>
<evidence type="ECO:0000256" key="2">
    <source>
        <dbReference type="ARBA" id="ARBA00009347"/>
    </source>
</evidence>
<evidence type="ECO:0000256" key="4">
    <source>
        <dbReference type="ARBA" id="ARBA00022827"/>
    </source>
</evidence>
<keyword evidence="5 6" id="KW-0560">Oxidoreductase</keyword>
<dbReference type="PROSITE" id="PS00072">
    <property type="entry name" value="ACYL_COA_DH_1"/>
    <property type="match status" value="1"/>
</dbReference>
<dbReference type="Pfam" id="PF02770">
    <property type="entry name" value="Acyl-CoA_dh_M"/>
    <property type="match status" value="1"/>
</dbReference>
<dbReference type="Gene3D" id="1.20.140.10">
    <property type="entry name" value="Butyryl-CoA Dehydrogenase, subunit A, domain 3"/>
    <property type="match status" value="1"/>
</dbReference>
<evidence type="ECO:0000256" key="1">
    <source>
        <dbReference type="ARBA" id="ARBA00001974"/>
    </source>
</evidence>
<comment type="cofactor">
    <cofactor evidence="1 6">
        <name>FAD</name>
        <dbReference type="ChEBI" id="CHEBI:57692"/>
    </cofactor>
</comment>
<dbReference type="InterPro" id="IPR006089">
    <property type="entry name" value="Acyl-CoA_DH_CS"/>
</dbReference>
<accession>A0A1H5R4F1</accession>
<evidence type="ECO:0000256" key="5">
    <source>
        <dbReference type="ARBA" id="ARBA00023002"/>
    </source>
</evidence>
<dbReference type="Gene3D" id="2.40.110.10">
    <property type="entry name" value="Butyryl-CoA Dehydrogenase, subunit A, domain 2"/>
    <property type="match status" value="1"/>
</dbReference>